<evidence type="ECO:0000256" key="1">
    <source>
        <dbReference type="SAM" id="MobiDB-lite"/>
    </source>
</evidence>
<feature type="compositionally biased region" description="Basic and acidic residues" evidence="1">
    <location>
        <begin position="573"/>
        <end position="584"/>
    </location>
</feature>
<dbReference type="AlphaFoldDB" id="A0A261EYH0"/>
<comment type="caution">
    <text evidence="5">The sequence shown here is derived from an EMBL/GenBank/DDBJ whole genome shotgun (WGS) entry which is preliminary data.</text>
</comment>
<gene>
    <name evidence="5" type="ORF">PSSU_0676</name>
</gene>
<dbReference type="GO" id="GO:0005524">
    <property type="term" value="F:ATP binding"/>
    <property type="evidence" value="ECO:0007669"/>
    <property type="project" value="InterPro"/>
</dbReference>
<protein>
    <submittedName>
        <fullName evidence="5">AAA domain-containing protein</fullName>
    </submittedName>
</protein>
<feature type="domain" description="Endonuclease GajA/Old nuclease/RecF-like AAA" evidence="2">
    <location>
        <begin position="1"/>
        <end position="78"/>
    </location>
</feature>
<keyword evidence="6" id="KW-1185">Reference proteome</keyword>
<dbReference type="CDD" id="cd01026">
    <property type="entry name" value="TOPRIM_OLD"/>
    <property type="match status" value="1"/>
</dbReference>
<dbReference type="InterPro" id="IPR034139">
    <property type="entry name" value="TOPRIM_OLD"/>
</dbReference>
<feature type="domain" description="ATPase AAA-type core" evidence="3">
    <location>
        <begin position="321"/>
        <end position="371"/>
    </location>
</feature>
<dbReference type="Pfam" id="PF13304">
    <property type="entry name" value="AAA_21"/>
    <property type="match status" value="1"/>
</dbReference>
<proteinExistence type="predicted"/>
<dbReference type="PANTHER" id="PTHR43581">
    <property type="entry name" value="ATP/GTP PHOSPHATASE"/>
    <property type="match status" value="1"/>
</dbReference>
<evidence type="ECO:0000259" key="3">
    <source>
        <dbReference type="Pfam" id="PF13304"/>
    </source>
</evidence>
<dbReference type="PANTHER" id="PTHR43581:SF4">
    <property type="entry name" value="ATP_GTP PHOSPHATASE"/>
    <property type="match status" value="1"/>
</dbReference>
<dbReference type="Proteomes" id="UP000216454">
    <property type="component" value="Unassembled WGS sequence"/>
</dbReference>
<evidence type="ECO:0000259" key="4">
    <source>
        <dbReference type="Pfam" id="PF20469"/>
    </source>
</evidence>
<dbReference type="GO" id="GO:0016887">
    <property type="term" value="F:ATP hydrolysis activity"/>
    <property type="evidence" value="ECO:0007669"/>
    <property type="project" value="InterPro"/>
</dbReference>
<feature type="domain" description="OLD protein-like TOPRIM" evidence="4">
    <location>
        <begin position="417"/>
        <end position="482"/>
    </location>
</feature>
<dbReference type="Pfam" id="PF13175">
    <property type="entry name" value="AAA_15"/>
    <property type="match status" value="1"/>
</dbReference>
<dbReference type="EMBL" id="MWWQ01000006">
    <property type="protein sequence ID" value="OZG51893.1"/>
    <property type="molecule type" value="Genomic_DNA"/>
</dbReference>
<dbReference type="OrthoDB" id="3237462at2"/>
<dbReference type="RefSeq" id="WP_094691000.1">
    <property type="nucleotide sequence ID" value="NZ_MWWQ01000006.1"/>
</dbReference>
<dbReference type="InterPro" id="IPR003959">
    <property type="entry name" value="ATPase_AAA_core"/>
</dbReference>
<dbReference type="InterPro" id="IPR041685">
    <property type="entry name" value="AAA_GajA/Old/RecF-like"/>
</dbReference>
<dbReference type="Gene3D" id="3.40.50.300">
    <property type="entry name" value="P-loop containing nucleotide triphosphate hydrolases"/>
    <property type="match status" value="2"/>
</dbReference>
<dbReference type="InterPro" id="IPR051396">
    <property type="entry name" value="Bact_Antivir_Def_Nuclease"/>
</dbReference>
<dbReference type="InterPro" id="IPR027417">
    <property type="entry name" value="P-loop_NTPase"/>
</dbReference>
<evidence type="ECO:0000259" key="2">
    <source>
        <dbReference type="Pfam" id="PF13175"/>
    </source>
</evidence>
<accession>A0A261EYH0</accession>
<reference evidence="5 6" key="1">
    <citation type="journal article" date="2017" name="BMC Genomics">
        <title>Comparative genomic and phylogenomic analyses of the Bifidobacteriaceae family.</title>
        <authorList>
            <person name="Lugli G.A."/>
            <person name="Milani C."/>
            <person name="Turroni F."/>
            <person name="Duranti S."/>
            <person name="Mancabelli L."/>
            <person name="Mangifesta M."/>
            <person name="Ferrario C."/>
            <person name="Modesto M."/>
            <person name="Mattarelli P."/>
            <person name="Jiri K."/>
            <person name="van Sinderen D."/>
            <person name="Ventura M."/>
        </authorList>
    </citation>
    <scope>NUCLEOTIDE SEQUENCE [LARGE SCALE GENOMIC DNA]</scope>
    <source>
        <strain evidence="5 6">DSM 24744</strain>
    </source>
</reference>
<dbReference type="SUPFAM" id="SSF52540">
    <property type="entry name" value="P-loop containing nucleoside triphosphate hydrolases"/>
    <property type="match status" value="1"/>
</dbReference>
<feature type="region of interest" description="Disordered" evidence="1">
    <location>
        <begin position="551"/>
        <end position="616"/>
    </location>
</feature>
<feature type="compositionally biased region" description="Basic and acidic residues" evidence="1">
    <location>
        <begin position="592"/>
        <end position="609"/>
    </location>
</feature>
<name>A0A261EYH0_9BIFI</name>
<evidence type="ECO:0000313" key="5">
    <source>
        <dbReference type="EMBL" id="OZG51893.1"/>
    </source>
</evidence>
<evidence type="ECO:0000313" key="6">
    <source>
        <dbReference type="Proteomes" id="UP000216454"/>
    </source>
</evidence>
<dbReference type="Pfam" id="PF20469">
    <property type="entry name" value="OLD-like_TOPRIM"/>
    <property type="match status" value="1"/>
</dbReference>
<organism evidence="5 6">
    <name type="scientific">Pseudoscardovia suis</name>
    <dbReference type="NCBI Taxonomy" id="987063"/>
    <lineage>
        <taxon>Bacteria</taxon>
        <taxon>Bacillati</taxon>
        <taxon>Actinomycetota</taxon>
        <taxon>Actinomycetes</taxon>
        <taxon>Bifidobacteriales</taxon>
        <taxon>Bifidobacteriaceae</taxon>
        <taxon>Pseudoscardovia</taxon>
    </lineage>
</organism>
<sequence length="697" mass="76282">MRLVRLRIHNHSRLVRDIDIEVRRHLVLVGPNDSGKSSILRCLDLLLGAAPEELPLRISLDDLRDRNEEFRVTCEFASLTSKERRQFADVTFKDARCDDGPVFALTLRVDPPQGAFGGMGSGAGIGTGAGSGAGGTGGSAATAGMTGTADSTDAAVHITRSFMVRDIFGRHEVGPVDDARLAAIGWRFASSQRRHTLSQPTADEEIIMRLRRLHRLGMPGDLYLNSAVSAIALSCEESESISQAYSGVDVRLERSEELGAVRAKLAEQLAQIFPQPVTEDDVEFVYAGLPRNPRNPMEGVMLRVNVGGDRRTERSEVMGSIAQFVLAAQGAGILAIDEPELHLHPSSQRSLARMLERGGAQCVISTHSADIVSAFDPDCVVTMRAGVAKQLRRGSLDDDARVRMRLWTHDRLEPLTARRIILVEGITDRLIVERVAQVTGRDLDRLGVSLVQTDGVGKMIPFDKVFGSEGFDVPIYRLIDSDAAQDAAERMHVPVSKLETRHVFVSQRDLEDEYVRGLGADVVWGALREGGLVALSVLKAWRAQWRAQARETAQHNAQQDASLPQGAWLGDPRVQDSRAKDLRVRNPQVGDSRVHDSLPQDSQARDSRVENSLLQDSLSRDPLARNLLAHDSLLRDPQADDSLPQEPPTMEQVAEFCRSSNNKVPSALSVLDCITPQSALRINSIARLLDAATGQKA</sequence>